<evidence type="ECO:0000256" key="1">
    <source>
        <dbReference type="SAM" id="MobiDB-lite"/>
    </source>
</evidence>
<protein>
    <submittedName>
        <fullName evidence="2">Putative enoyl CoA hydratase/isomerase</fullName>
    </submittedName>
</protein>
<reference evidence="2" key="3">
    <citation type="journal article" date="2011" name="Annu. Rev. Phytopathol.">
        <title>A successful bacterial coup d'etat: how Rhodococcus fascians redirects plant development.</title>
        <authorList>
            <person name="Stes E."/>
            <person name="Vandeputte O.M."/>
            <person name="El Jaziri M."/>
            <person name="Holsters M."/>
            <person name="Vereecke D."/>
        </authorList>
    </citation>
    <scope>NUCLEOTIDE SEQUENCE</scope>
    <source>
        <strain evidence="2">D188</strain>
        <plasmid evidence="2">pFiD188</plasmid>
    </source>
</reference>
<name>G8JYT4_RHOFA</name>
<sequence length="274" mass="29348">MRTLHSPSATHEPHDRPRSPEAHGGTAVRNGPLAIIEFDGEGHNTFSTDKMRGITELVWQVGDTPDVEGLVLYGGDGRSFGVGGDFNEVKDFTGGSEVNRWIDACVDMYRAVLSISKPTVAVIDKYCIGIGLQLALCADWRIGTSTSDLRMPELKLGISCILGAPLLQRRVGPAVANRMIIGCDRWLGTTALSDGLLDELVAAHSDPLAAGCTRAQALAEYQSVPFARTKAFVNHDLLLDMERARIAAIAGHRAGFAAGDAAQQKMRTIVGDNP</sequence>
<dbReference type="PANTHER" id="PTHR11941">
    <property type="entry name" value="ENOYL-COA HYDRATASE-RELATED"/>
    <property type="match status" value="1"/>
</dbReference>
<dbReference type="Gene3D" id="3.90.226.10">
    <property type="entry name" value="2-enoyl-CoA Hydratase, Chain A, domain 1"/>
    <property type="match status" value="1"/>
</dbReference>
<evidence type="ECO:0000313" key="2">
    <source>
        <dbReference type="EMBL" id="AET25205.1"/>
    </source>
</evidence>
<geneLocation type="plasmid" evidence="2">
    <name>pFiD188</name>
</geneLocation>
<dbReference type="PANTHER" id="PTHR11941:SF54">
    <property type="entry name" value="ENOYL-COA HYDRATASE, MITOCHONDRIAL"/>
    <property type="match status" value="1"/>
</dbReference>
<feature type="compositionally biased region" description="Basic and acidic residues" evidence="1">
    <location>
        <begin position="11"/>
        <end position="21"/>
    </location>
</feature>
<dbReference type="Gene3D" id="1.20.5.1610">
    <property type="match status" value="1"/>
</dbReference>
<gene>
    <name evidence="2" type="ORF">pFi_069</name>
</gene>
<dbReference type="CDD" id="cd06558">
    <property type="entry name" value="crotonase-like"/>
    <property type="match status" value="1"/>
</dbReference>
<dbReference type="AlphaFoldDB" id="G8JYT4"/>
<dbReference type="EMBL" id="JN093097">
    <property type="protein sequence ID" value="AET25205.1"/>
    <property type="molecule type" value="Genomic_DNA"/>
</dbReference>
<dbReference type="Pfam" id="PF00378">
    <property type="entry name" value="ECH_1"/>
    <property type="match status" value="1"/>
</dbReference>
<reference evidence="2" key="4">
    <citation type="submission" date="2011-06" db="EMBL/GenBank/DDBJ databases">
        <authorList>
            <person name="Vereecke D.M."/>
        </authorList>
    </citation>
    <scope>NUCLEOTIDE SEQUENCE</scope>
    <source>
        <strain evidence="2">D188</strain>
        <plasmid evidence="2">pFiD188</plasmid>
    </source>
</reference>
<keyword evidence="2" id="KW-0413">Isomerase</keyword>
<feature type="region of interest" description="Disordered" evidence="1">
    <location>
        <begin position="1"/>
        <end position="26"/>
    </location>
</feature>
<keyword evidence="2" id="KW-0614">Plasmid</keyword>
<reference evidence="2" key="5">
    <citation type="journal article" date="2012" name="Mol. Plant Microbe Interact.">
        <title>pFiD188, the linear virulence plasmid of Rhodococcus fascians D188.</title>
        <authorList>
            <person name="Francis I."/>
            <person name="De Keyser A."/>
            <person name="De Backer P."/>
            <person name="Simon-Mateo C."/>
            <person name="Kalkus J."/>
            <person name="Pertry I."/>
            <person name="Ardiles-Diaz W."/>
            <person name="De Rycke R."/>
            <person name="Vandeputte O.M."/>
            <person name="El Jaziri M."/>
            <person name="Holsters M."/>
            <person name="Vereecke D."/>
        </authorList>
    </citation>
    <scope>NUCLEOTIDE SEQUENCE</scope>
    <source>
        <strain evidence="2">D188</strain>
        <plasmid evidence="2">pFiD188</plasmid>
    </source>
</reference>
<organism evidence="2">
    <name type="scientific">Rhodococcoides fascians D188</name>
    <dbReference type="NCBI Taxonomy" id="1051973"/>
    <lineage>
        <taxon>Bacteria</taxon>
        <taxon>Bacillati</taxon>
        <taxon>Actinomycetota</taxon>
        <taxon>Actinomycetes</taxon>
        <taxon>Mycobacteriales</taxon>
        <taxon>Nocardiaceae</taxon>
        <taxon>Rhodococcoides</taxon>
    </lineage>
</organism>
<reference evidence="2" key="2">
    <citation type="journal article" date="2010" name="Mol. Plant Microbe Interact.">
        <title>Rhodococcus fascians impacts plant development through the dynamic fas-mediated production of a cytokinin mix.</title>
        <authorList>
            <person name="Pertry I."/>
            <person name="Vaclavikova K."/>
            <person name="Gemrotova M."/>
            <person name="Spichal L."/>
            <person name="Galuszka P."/>
            <person name="Depuydt S."/>
            <person name="Temmerman W."/>
            <person name="Stes E."/>
            <person name="De Keyser A."/>
            <person name="Riefler M."/>
            <person name="Biondi S."/>
            <person name="Novak O."/>
            <person name="Schmulling T."/>
            <person name="Strnad M."/>
            <person name="Tarkowski P."/>
            <person name="Holsters M."/>
            <person name="Vereecke D."/>
        </authorList>
    </citation>
    <scope>NUCLEOTIDE SEQUENCE</scope>
    <source>
        <strain evidence="2">D188</strain>
        <plasmid evidence="2">pFiD188</plasmid>
    </source>
</reference>
<accession>G8JYT4</accession>
<reference evidence="2" key="1">
    <citation type="journal article" date="2009" name="Proc. Natl. Acad. Sci. U.S.A.">
        <title>Identification of Rhodococcus fascians cytokinins and their modus operandi to reshape the plant.</title>
        <authorList>
            <person name="Pertry I."/>
            <person name="Vaclavikova K."/>
            <person name="Depuydt S."/>
            <person name="Galuszka P."/>
            <person name="Spichal L."/>
            <person name="Temmerman W."/>
            <person name="Stes E."/>
            <person name="Schmulling T."/>
            <person name="Kakimoto T."/>
            <person name="Van Montagu M.C."/>
            <person name="Strnad M."/>
            <person name="Holsters M."/>
            <person name="Tarkowski P."/>
            <person name="Vereecke D."/>
        </authorList>
    </citation>
    <scope>NUCLEOTIDE SEQUENCE</scope>
    <source>
        <strain evidence="2">D188</strain>
        <plasmid evidence="2">pFiD188</plasmid>
    </source>
</reference>
<dbReference type="GO" id="GO:0016853">
    <property type="term" value="F:isomerase activity"/>
    <property type="evidence" value="ECO:0007669"/>
    <property type="project" value="UniProtKB-KW"/>
</dbReference>
<dbReference type="SUPFAM" id="SSF52096">
    <property type="entry name" value="ClpP/crotonase"/>
    <property type="match status" value="1"/>
</dbReference>
<dbReference type="InterPro" id="IPR001753">
    <property type="entry name" value="Enoyl-CoA_hydra/iso"/>
</dbReference>
<dbReference type="GO" id="GO:0006635">
    <property type="term" value="P:fatty acid beta-oxidation"/>
    <property type="evidence" value="ECO:0007669"/>
    <property type="project" value="TreeGrafter"/>
</dbReference>
<dbReference type="InterPro" id="IPR029045">
    <property type="entry name" value="ClpP/crotonase-like_dom_sf"/>
</dbReference>
<proteinExistence type="predicted"/>